<gene>
    <name evidence="2" type="ORF">PPENT_87.1.T0350106</name>
</gene>
<accession>A0A8S1U9E6</accession>
<keyword evidence="3" id="KW-1185">Reference proteome</keyword>
<dbReference type="Proteomes" id="UP000689195">
    <property type="component" value="Unassembled WGS sequence"/>
</dbReference>
<keyword evidence="1" id="KW-0472">Membrane</keyword>
<feature type="transmembrane region" description="Helical" evidence="1">
    <location>
        <begin position="122"/>
        <end position="140"/>
    </location>
</feature>
<name>A0A8S1U9E6_9CILI</name>
<organism evidence="2 3">
    <name type="scientific">Paramecium pentaurelia</name>
    <dbReference type="NCBI Taxonomy" id="43138"/>
    <lineage>
        <taxon>Eukaryota</taxon>
        <taxon>Sar</taxon>
        <taxon>Alveolata</taxon>
        <taxon>Ciliophora</taxon>
        <taxon>Intramacronucleata</taxon>
        <taxon>Oligohymenophorea</taxon>
        <taxon>Peniculida</taxon>
        <taxon>Parameciidae</taxon>
        <taxon>Paramecium</taxon>
    </lineage>
</organism>
<keyword evidence="1" id="KW-0812">Transmembrane</keyword>
<feature type="transmembrane region" description="Helical" evidence="1">
    <location>
        <begin position="1264"/>
        <end position="1284"/>
    </location>
</feature>
<dbReference type="InterPro" id="IPR052994">
    <property type="entry name" value="Tiny_macrocysts_regulators"/>
</dbReference>
<comment type="caution">
    <text evidence="2">The sequence shown here is derived from an EMBL/GenBank/DDBJ whole genome shotgun (WGS) entry which is preliminary data.</text>
</comment>
<feature type="transmembrane region" description="Helical" evidence="1">
    <location>
        <begin position="1159"/>
        <end position="1179"/>
    </location>
</feature>
<feature type="transmembrane region" description="Helical" evidence="1">
    <location>
        <begin position="960"/>
        <end position="982"/>
    </location>
</feature>
<keyword evidence="1" id="KW-1133">Transmembrane helix</keyword>
<feature type="transmembrane region" description="Helical" evidence="1">
    <location>
        <begin position="257"/>
        <end position="275"/>
    </location>
</feature>
<dbReference type="PANTHER" id="PTHR31600">
    <property type="entry name" value="TINY MACROCYSTS PROTEIN B-RELATED"/>
    <property type="match status" value="1"/>
</dbReference>
<dbReference type="PANTHER" id="PTHR31600:SF2">
    <property type="entry name" value="GAMETE ENRICHED GENE 10 PROTEIN-RELATED"/>
    <property type="match status" value="1"/>
</dbReference>
<feature type="transmembrane region" description="Helical" evidence="1">
    <location>
        <begin position="160"/>
        <end position="184"/>
    </location>
</feature>
<feature type="transmembrane region" description="Helical" evidence="1">
    <location>
        <begin position="27"/>
        <end position="45"/>
    </location>
</feature>
<evidence type="ECO:0000256" key="1">
    <source>
        <dbReference type="SAM" id="Phobius"/>
    </source>
</evidence>
<sequence>MNGISKLLNDIIKTSIVFQQFTMKLPSLIQLIFGLLAQLQMVSYLEQPAFEPYKSFTIILFFTRPHIYIITQGNYEITFVVLFLLIQIVIIIWIYYCIVFNQTKQNNIINEIQFSQMNSNKLQIIISIISLFLFFNKVYLGHNIIEFCMLLLADKKQISVFFVIISIILILQISIILFIQWQFLNRSIRFIPQLQYLTINQSHTNIINLYLKLLQIINYAFLENKEAAKIAQAVLIILNFIHKFWQIRFNHIHMRNPYLLIIIIVGSIGSIMAILQLFECLFNCFTLRLWIPLAPISLFIIRGLLDRNIHQIMSKKGFQEITISELKYVSCIIEEGIDTKKLENQIFLFQYVQHFCQKNEILFSYEQLLSQQIIDRIRQHMLQQILRQLENLSEKIRNPFYLGQIYINYVQTLIILDKYVEAQHIIEQLFRYKSNNPSIMNLRTYRLTIRVELSNSQQTFLKILECKIIAMMQSKMIQQTSKTKSNQQTISLAMRQLSIINSNTIDVQTMFLNVLISKIEFFNIILNDKIEQNQLNRKVQKILLEMETFLQKLKSNYELFPTISNQSVLMFYQVEILNNVLDAYNFSQIIALDEDIILKHNQSELFNFFNQSFNFVIFKIIDVQNIIIEYHSITQGQNFKLKEGDQLQTLIPQSLKQQHQFLVENFLETGQNRFFQSIGETFIKIRQGIIQPIDICMDLNQKNSQNIEIITVYRLPQSEKHIIFVDSNFRLQEISHNLFFGGLNLSEVYLDHIIGININKVIPQFKKYIDDKTYDIKICPINFISCQEEDEQRGKTKTFNCLDEIENITLYSCHLTITQRFFQENQYIFVLRLDNLKIDKVNSCTQFRYMQNSENPFDIDEQIEINLPDPEEDYQKQQMILNTERHELQIDLLQENNDFQIIPEKKQTENSFPRFSNKINRKLENFTNLSSIAKVKRSPYYQIFKQSSIILNSQKQSKNWISLIIIYLIYILVAFIFSIIIFDETFYFKELISHLELLSIKNEIYQPIDSFLVTRYTIVTYNQLLNLKMIDEIEHAQFIQFPKSNLLSGYDLLKQSITKVLYIPEFQPFLEENYLILSLYVKNNTGVNYNISFRESIHLLLNYQYEYKLAYTVKPLLTDGPYFYYSYKNSQILYKKFVDLENFTLQQTLIYSNEKMNNIRLYITLFGVISFILIILKIYHVKQIRNSKNKILSILKNQDLHQVELEIIRLKQITLKIQNNRQMIYGYSMDLDNIDKSLKKKQSNFKYRQINNKKLVSLNIFRKTFAILFHYLIYFLVSLSFYLITHNQIIYYQNVAKFYQKISDASVNILIIYAWKEALYYKATFTFFTPSEIQDLYQHVEESLDSLKEFNQDLLQLDQINEIFGPSTQIVEKITQISVCDNLSEEYKKKANGICDKVMQGVLKGGLVNALSYVINSISNEYETTHFDTRQSLDKLELEGSTLLSDVLSKFSGVIKEQFEFQITELQFIVYVRVFVQLKIVVSLYLAFEIVSIYCLRLISNSELNKMILLQKFIYLIPQGTLFFDEQFQREIKRLILSGQIV</sequence>
<evidence type="ECO:0008006" key="4">
    <source>
        <dbReference type="Google" id="ProtNLM"/>
    </source>
</evidence>
<proteinExistence type="predicted"/>
<dbReference type="EMBL" id="CAJJDO010000035">
    <property type="protein sequence ID" value="CAD8160677.1"/>
    <property type="molecule type" value="Genomic_DNA"/>
</dbReference>
<evidence type="ECO:0000313" key="3">
    <source>
        <dbReference type="Proteomes" id="UP000689195"/>
    </source>
</evidence>
<dbReference type="OrthoDB" id="300474at2759"/>
<feature type="transmembrane region" description="Helical" evidence="1">
    <location>
        <begin position="77"/>
        <end position="101"/>
    </location>
</feature>
<feature type="transmembrane region" description="Helical" evidence="1">
    <location>
        <begin position="287"/>
        <end position="305"/>
    </location>
</feature>
<evidence type="ECO:0000313" key="2">
    <source>
        <dbReference type="EMBL" id="CAD8160677.1"/>
    </source>
</evidence>
<reference evidence="2" key="1">
    <citation type="submission" date="2021-01" db="EMBL/GenBank/DDBJ databases">
        <authorList>
            <consortium name="Genoscope - CEA"/>
            <person name="William W."/>
        </authorList>
    </citation>
    <scope>NUCLEOTIDE SEQUENCE</scope>
</reference>
<protein>
    <recommendedName>
        <fullName evidence="4">Transmembrane protein</fullName>
    </recommendedName>
</protein>